<organism evidence="1 4">
    <name type="scientific">Malaciobacter marinus</name>
    <dbReference type="NCBI Taxonomy" id="505249"/>
    <lineage>
        <taxon>Bacteria</taxon>
        <taxon>Pseudomonadati</taxon>
        <taxon>Campylobacterota</taxon>
        <taxon>Epsilonproteobacteria</taxon>
        <taxon>Campylobacterales</taxon>
        <taxon>Arcobacteraceae</taxon>
        <taxon>Malaciobacter</taxon>
    </lineage>
</organism>
<gene>
    <name evidence="1" type="ORF">AMRN_2130</name>
    <name evidence="2" type="ORF">CPH92_03230</name>
</gene>
<dbReference type="Pfam" id="PF05621">
    <property type="entry name" value="TniB"/>
    <property type="match status" value="1"/>
</dbReference>
<dbReference type="AlphaFoldDB" id="A0A347TML6"/>
<dbReference type="RefSeq" id="WP_099310348.1">
    <property type="nucleotide sequence ID" value="NZ_CP032101.1"/>
</dbReference>
<reference evidence="3" key="1">
    <citation type="submission" date="2017-09" db="EMBL/GenBank/DDBJ databases">
        <title>Arcobacter canalis sp. nov., a new species isolated from a water canal contaminated with urban sewage.</title>
        <authorList>
            <person name="Perez-Cataluna A."/>
            <person name="Salas-Masso N."/>
            <person name="Figueras M.J."/>
        </authorList>
    </citation>
    <scope>NUCLEOTIDE SEQUENCE [LARGE SCALE GENOMIC DNA]</scope>
    <source>
        <strain evidence="3">CECT 7727</strain>
    </source>
</reference>
<keyword evidence="1" id="KW-0547">Nucleotide-binding</keyword>
<sequence>MSKIKHYDKLTKISRTFLNKSIEERIKKCKEQVWIPYPQANNILDELEDLFDYPDKERIPGLLIVGDTNNGKTTIINRFMDKHPRYLNITNKIPIIKISAPIAPSHNALYEKLLDAYYIPYSTSDSASRKETQIKKVMRDVETKMVIIDELQDIFHGDMRQQKKFLAAIKHLSTDVQIPIIGVGVWEVQSVITADPQLANRFEPIEIKKWNPDINFAKLLVSFESTLPLKEASNLHEKDIFKLIYNMSEGLIGEVARILQKASIFALRNGKEKIDIDVLNSINFTKPSLRKK</sequence>
<dbReference type="EMBL" id="CP032101">
    <property type="protein sequence ID" value="AXX87844.1"/>
    <property type="molecule type" value="Genomic_DNA"/>
</dbReference>
<evidence type="ECO:0000313" key="4">
    <source>
        <dbReference type="Proteomes" id="UP000264693"/>
    </source>
</evidence>
<name>A0A347TML6_9BACT</name>
<dbReference type="InterPro" id="IPR008868">
    <property type="entry name" value="TniB"/>
</dbReference>
<dbReference type="InterPro" id="IPR027417">
    <property type="entry name" value="P-loop_NTPase"/>
</dbReference>
<dbReference type="GO" id="GO:0005524">
    <property type="term" value="F:ATP binding"/>
    <property type="evidence" value="ECO:0007669"/>
    <property type="project" value="UniProtKB-KW"/>
</dbReference>
<dbReference type="Gene3D" id="3.40.50.300">
    <property type="entry name" value="P-loop containing nucleotide triphosphate hydrolases"/>
    <property type="match status" value="1"/>
</dbReference>
<dbReference type="KEGG" id="amar:AMRN_2130"/>
<evidence type="ECO:0000313" key="1">
    <source>
        <dbReference type="EMBL" id="AXX87844.1"/>
    </source>
</evidence>
<reference evidence="1 4" key="3">
    <citation type="submission" date="2018-08" db="EMBL/GenBank/DDBJ databases">
        <title>Complete genome of the Arcobacter marinus type strain JCM 15502.</title>
        <authorList>
            <person name="Miller W.G."/>
            <person name="Yee E."/>
            <person name="Huynh S."/>
            <person name="Parker C.T."/>
        </authorList>
    </citation>
    <scope>NUCLEOTIDE SEQUENCE [LARGE SCALE GENOMIC DNA]</scope>
    <source>
        <strain evidence="1 4">JCM 15502</strain>
    </source>
</reference>
<dbReference type="Proteomes" id="UP000264693">
    <property type="component" value="Chromosome"/>
</dbReference>
<keyword evidence="1" id="KW-0067">ATP-binding</keyword>
<evidence type="ECO:0000313" key="2">
    <source>
        <dbReference type="EMBL" id="PHO16128.1"/>
    </source>
</evidence>
<protein>
    <submittedName>
        <fullName evidence="2">AAA family ATPase</fullName>
    </submittedName>
    <submittedName>
        <fullName evidence="1">Transposition-related ATP-binding protein TniB</fullName>
    </submittedName>
</protein>
<dbReference type="Proteomes" id="UP000224740">
    <property type="component" value="Unassembled WGS sequence"/>
</dbReference>
<reference evidence="2" key="2">
    <citation type="submission" date="2017-09" db="EMBL/GenBank/DDBJ databases">
        <authorList>
            <person name="Perez-Cataluna A."/>
            <person name="Figueras M.J."/>
            <person name="Salas-Masso N."/>
        </authorList>
    </citation>
    <scope>NUCLEOTIDE SEQUENCE</scope>
    <source>
        <strain evidence="2">CECT 7727</strain>
    </source>
</reference>
<accession>A0A347TML6</accession>
<keyword evidence="3" id="KW-1185">Reference proteome</keyword>
<dbReference type="SUPFAM" id="SSF52540">
    <property type="entry name" value="P-loop containing nucleoside triphosphate hydrolases"/>
    <property type="match status" value="1"/>
</dbReference>
<dbReference type="EMBL" id="NXAO01000014">
    <property type="protein sequence ID" value="PHO16128.1"/>
    <property type="molecule type" value="Genomic_DNA"/>
</dbReference>
<evidence type="ECO:0000313" key="3">
    <source>
        <dbReference type="Proteomes" id="UP000224740"/>
    </source>
</evidence>
<proteinExistence type="predicted"/>